<feature type="transmembrane region" description="Helical" evidence="6">
    <location>
        <begin position="306"/>
        <end position="326"/>
    </location>
</feature>
<feature type="transmembrane region" description="Helical" evidence="6">
    <location>
        <begin position="400"/>
        <end position="424"/>
    </location>
</feature>
<evidence type="ECO:0000256" key="6">
    <source>
        <dbReference type="SAM" id="Phobius"/>
    </source>
</evidence>
<accession>A0A401U5D6</accession>
<feature type="transmembrane region" description="Helical" evidence="6">
    <location>
        <begin position="357"/>
        <end position="380"/>
    </location>
</feature>
<dbReference type="Pfam" id="PF12704">
    <property type="entry name" value="MacB_PCD"/>
    <property type="match status" value="2"/>
</dbReference>
<comment type="subcellular location">
    <subcellularLocation>
        <location evidence="1">Cell membrane</location>
        <topology evidence="1">Multi-pass membrane protein</topology>
    </subcellularLocation>
</comment>
<dbReference type="Pfam" id="PF02687">
    <property type="entry name" value="FtsX"/>
    <property type="match status" value="2"/>
</dbReference>
<keyword evidence="10" id="KW-1185">Reference proteome</keyword>
<evidence type="ECO:0000313" key="9">
    <source>
        <dbReference type="EMBL" id="GCC50092.1"/>
    </source>
</evidence>
<dbReference type="PANTHER" id="PTHR30572">
    <property type="entry name" value="MEMBRANE COMPONENT OF TRANSPORTER-RELATED"/>
    <property type="match status" value="1"/>
</dbReference>
<feature type="transmembrane region" description="Helical" evidence="6">
    <location>
        <begin position="700"/>
        <end position="724"/>
    </location>
</feature>
<dbReference type="AlphaFoldDB" id="A0A401U5D6"/>
<keyword evidence="4 6" id="KW-1133">Transmembrane helix</keyword>
<protein>
    <recommendedName>
        <fullName evidence="11">ABC transporter permease</fullName>
    </recommendedName>
</protein>
<evidence type="ECO:0000256" key="2">
    <source>
        <dbReference type="ARBA" id="ARBA00022475"/>
    </source>
</evidence>
<keyword evidence="3 6" id="KW-0812">Transmembrane</keyword>
<dbReference type="OrthoDB" id="5933722at2"/>
<feature type="transmembrane region" description="Helical" evidence="6">
    <location>
        <begin position="445"/>
        <end position="469"/>
    </location>
</feature>
<feature type="transmembrane region" description="Helical" evidence="6">
    <location>
        <begin position="786"/>
        <end position="809"/>
    </location>
</feature>
<organism evidence="9 10">
    <name type="scientific">Chryseotalea sanaruensis</name>
    <dbReference type="NCBI Taxonomy" id="2482724"/>
    <lineage>
        <taxon>Bacteria</taxon>
        <taxon>Pseudomonadati</taxon>
        <taxon>Bacteroidota</taxon>
        <taxon>Cytophagia</taxon>
        <taxon>Cytophagales</taxon>
        <taxon>Chryseotaleaceae</taxon>
        <taxon>Chryseotalea</taxon>
    </lineage>
</organism>
<name>A0A401U5D6_9BACT</name>
<dbReference type="InterPro" id="IPR025857">
    <property type="entry name" value="MacB_PCD"/>
</dbReference>
<dbReference type="InterPro" id="IPR003838">
    <property type="entry name" value="ABC3_permease_C"/>
</dbReference>
<reference evidence="9 10" key="1">
    <citation type="submission" date="2018-11" db="EMBL/GenBank/DDBJ databases">
        <title>Chryseotalea sanarue gen. nov., sp., nov., a member of the family Cytophagaceae, isolated from a brackish lake in Hamamatsu Japan.</title>
        <authorList>
            <person name="Maejima Y."/>
            <person name="Iino T."/>
            <person name="Muraguchi Y."/>
            <person name="Fukuda K."/>
            <person name="Ohkuma M."/>
            <person name="Moriuchi R."/>
            <person name="Dohra H."/>
            <person name="Kimbara K."/>
            <person name="Shintani M."/>
        </authorList>
    </citation>
    <scope>NUCLEOTIDE SEQUENCE [LARGE SCALE GENOMIC DNA]</scope>
    <source>
        <strain evidence="9 10">Ys</strain>
    </source>
</reference>
<evidence type="ECO:0000256" key="3">
    <source>
        <dbReference type="ARBA" id="ARBA00022692"/>
    </source>
</evidence>
<dbReference type="GO" id="GO:0022857">
    <property type="term" value="F:transmembrane transporter activity"/>
    <property type="evidence" value="ECO:0007669"/>
    <property type="project" value="TreeGrafter"/>
</dbReference>
<evidence type="ECO:0000256" key="4">
    <source>
        <dbReference type="ARBA" id="ARBA00022989"/>
    </source>
</evidence>
<dbReference type="GO" id="GO:0005886">
    <property type="term" value="C:plasma membrane"/>
    <property type="evidence" value="ECO:0007669"/>
    <property type="project" value="UniProtKB-SubCell"/>
</dbReference>
<dbReference type="PANTHER" id="PTHR30572:SF18">
    <property type="entry name" value="ABC-TYPE MACROLIDE FAMILY EXPORT SYSTEM PERMEASE COMPONENT 2"/>
    <property type="match status" value="1"/>
</dbReference>
<feature type="domain" description="ABC3 transporter permease C-terminal" evidence="7">
    <location>
        <begin position="313"/>
        <end position="429"/>
    </location>
</feature>
<dbReference type="InterPro" id="IPR050250">
    <property type="entry name" value="Macrolide_Exporter_MacB"/>
</dbReference>
<evidence type="ECO:0000259" key="8">
    <source>
        <dbReference type="Pfam" id="PF12704"/>
    </source>
</evidence>
<feature type="domain" description="ABC3 transporter permease C-terminal" evidence="7">
    <location>
        <begin position="702"/>
        <end position="816"/>
    </location>
</feature>
<keyword evidence="5 6" id="KW-0472">Membrane</keyword>
<dbReference type="EMBL" id="BHXQ01000001">
    <property type="protein sequence ID" value="GCC50092.1"/>
    <property type="molecule type" value="Genomic_DNA"/>
</dbReference>
<dbReference type="Proteomes" id="UP000288227">
    <property type="component" value="Unassembled WGS sequence"/>
</dbReference>
<evidence type="ECO:0000256" key="1">
    <source>
        <dbReference type="ARBA" id="ARBA00004651"/>
    </source>
</evidence>
<feature type="transmembrane region" description="Helical" evidence="6">
    <location>
        <begin position="744"/>
        <end position="766"/>
    </location>
</feature>
<comment type="caution">
    <text evidence="9">The sequence shown here is derived from an EMBL/GenBank/DDBJ whole genome shotgun (WGS) entry which is preliminary data.</text>
</comment>
<evidence type="ECO:0000259" key="7">
    <source>
        <dbReference type="Pfam" id="PF02687"/>
    </source>
</evidence>
<evidence type="ECO:0000256" key="5">
    <source>
        <dbReference type="ARBA" id="ARBA00023136"/>
    </source>
</evidence>
<gene>
    <name evidence="9" type="ORF">SanaruYs_03070</name>
</gene>
<proteinExistence type="predicted"/>
<evidence type="ECO:0000313" key="10">
    <source>
        <dbReference type="Proteomes" id="UP000288227"/>
    </source>
</evidence>
<dbReference type="RefSeq" id="WP_127120747.1">
    <property type="nucleotide sequence ID" value="NZ_BHXQ01000001.1"/>
</dbReference>
<feature type="domain" description="MacB-like periplasmic core" evidence="8">
    <location>
        <begin position="508"/>
        <end position="666"/>
    </location>
</feature>
<evidence type="ECO:0008006" key="11">
    <source>
        <dbReference type="Google" id="ProtNLM"/>
    </source>
</evidence>
<feature type="domain" description="MacB-like periplasmic core" evidence="8">
    <location>
        <begin position="20"/>
        <end position="247"/>
    </location>
</feature>
<feature type="transmembrane region" description="Helical" evidence="6">
    <location>
        <begin position="21"/>
        <end position="41"/>
    </location>
</feature>
<sequence length="823" mass="92466">MSGNFILLFIRNLKRQRLFSTINLLGLTVSMVSTVLIYLYVQHELSHDRFHHDVERIYRVNQTFIWGENNKDQFASTGPGVAYALKQELPEIELITSIHTPGNFIMSYSNPAGEVLAFEEDRVLAADSNFFSMFNFSLLTGDASTVFDQANTMVMTASCAKKYFGEADPIGKLVRVGGINGEEQKTYEITGVVADTPDNSYIEFDVILSMKSFPAVERFYWSWVWTQLETYVRLEPQVDVENVKKKLLDIPRKHLGQTMSIAFNMTYDEYIKSGKKWELFLQPMTSIHLPEQTVINRLNDSGNRTVIYTFTGAAIFIVLLSCVNFMNLSTAQFTRRVKEASIRKILGLGKGHLSLQYFAEAFIFCIVALVIALALTQLLLPLFNIITDKRLELDLLNNLSLVSGMVGLVVLMTLISGSYPALFLSSFNPVVAMKGKLKVGREGKFFRNSLVIFQFSVSIILIICTAIVFQQLNFVADKNLGFNRENVLVIEHIEALSDAESFTQASMNISGVADATWCNSVPPGIWGGDTFGVEGNSELRIPINFTAADEHYLTTLGIKLKFGRNFSKDVPADVNRIILNESAIKKIGWPLNESVIGKRIYYGNETFEIVGIVADYNYWSLANPIEPMAIFHIKTKQIYPEKRQRLALRINAQDAKAWEQSIAEMQSLWKTRAGDTPFQYFFIDQAFAETFRSQQQFGKVLIVMASLAILIASLGLLGMIIYALEQRTKEIGIRKVSGASVFDILSLISRSYTTLISIAFVFGAPISYFLMDKWLESFAYKIQPSAWIFAGAGVGTFAVATIITSYHAIKAARQNPIEVLKDE</sequence>
<keyword evidence="2" id="KW-1003">Cell membrane</keyword>